<sequence>MLNLSDIVQLLLLSAIIFFTLGYVAHGYIHRWLQYWKNRLLSPSYLKSAGMWMRDGSPSKIKK</sequence>
<keyword evidence="1" id="KW-0812">Transmembrane</keyword>
<protein>
    <submittedName>
        <fullName evidence="2">Cellulose biosynthesis protein BcsF</fullName>
    </submittedName>
</protein>
<keyword evidence="3" id="KW-1185">Reference proteome</keyword>
<accession>A0ABU6JS00</accession>
<evidence type="ECO:0000313" key="3">
    <source>
        <dbReference type="Proteomes" id="UP001309705"/>
    </source>
</evidence>
<evidence type="ECO:0000313" key="2">
    <source>
        <dbReference type="EMBL" id="MEC5343333.1"/>
    </source>
</evidence>
<dbReference type="InterPro" id="IPR019995">
    <property type="entry name" value="Cellulose_BcsF/YhjT"/>
</dbReference>
<proteinExistence type="predicted"/>
<feature type="transmembrane region" description="Helical" evidence="1">
    <location>
        <begin position="6"/>
        <end position="29"/>
    </location>
</feature>
<name>A0ABU6JS00_9GAMM</name>
<dbReference type="NCBIfam" id="TIGR03493">
    <property type="entry name" value="cellullose_BcsF"/>
    <property type="match status" value="1"/>
</dbReference>
<dbReference type="RefSeq" id="WP_327614177.1">
    <property type="nucleotide sequence ID" value="NZ_JAYWTM010000009.1"/>
</dbReference>
<organism evidence="2 3">
    <name type="scientific">Brenneria populi</name>
    <dbReference type="NCBI Taxonomy" id="1505588"/>
    <lineage>
        <taxon>Bacteria</taxon>
        <taxon>Pseudomonadati</taxon>
        <taxon>Pseudomonadota</taxon>
        <taxon>Gammaproteobacteria</taxon>
        <taxon>Enterobacterales</taxon>
        <taxon>Pectobacteriaceae</taxon>
        <taxon>Brenneria</taxon>
    </lineage>
</organism>
<dbReference type="EMBL" id="JAYWTM010000009">
    <property type="protein sequence ID" value="MEC5343333.1"/>
    <property type="molecule type" value="Genomic_DNA"/>
</dbReference>
<evidence type="ECO:0000256" key="1">
    <source>
        <dbReference type="SAM" id="Phobius"/>
    </source>
</evidence>
<dbReference type="Proteomes" id="UP001309705">
    <property type="component" value="Unassembled WGS sequence"/>
</dbReference>
<gene>
    <name evidence="2" type="primary">bcsF</name>
    <name evidence="2" type="ORF">VSX58_12090</name>
</gene>
<keyword evidence="1" id="KW-0472">Membrane</keyword>
<reference evidence="2 3" key="1">
    <citation type="journal article" date="2017" name="Int. J. Syst. Evol. Microbiol.">
        <title>Brenneria populi subsp. brevivirga subsp. nov. isolated from symptomatic bark of Populus x euramericana canker, and description of Brenneria populi subsp. populi subsp. nov.</title>
        <authorList>
            <person name="Zheng M.H."/>
            <person name="Piao C.G."/>
            <person name="Xue H."/>
            <person name="Guo M.W."/>
            <person name="Li Y."/>
        </authorList>
    </citation>
    <scope>NUCLEOTIDE SEQUENCE [LARGE SCALE GENOMIC DNA]</scope>
    <source>
        <strain evidence="2 3">D9-5</strain>
    </source>
</reference>
<dbReference type="Pfam" id="PF11120">
    <property type="entry name" value="CBP_BcsF"/>
    <property type="match status" value="1"/>
</dbReference>
<keyword evidence="1" id="KW-1133">Transmembrane helix</keyword>
<comment type="caution">
    <text evidence="2">The sequence shown here is derived from an EMBL/GenBank/DDBJ whole genome shotgun (WGS) entry which is preliminary data.</text>
</comment>